<dbReference type="PROSITE" id="PS50297">
    <property type="entry name" value="ANK_REP_REGION"/>
    <property type="match status" value="2"/>
</dbReference>
<dbReference type="PROSITE" id="PS50115">
    <property type="entry name" value="ARFGAP"/>
    <property type="match status" value="1"/>
</dbReference>
<dbReference type="SUPFAM" id="SSF103657">
    <property type="entry name" value="BAR/IMD domain-like"/>
    <property type="match status" value="1"/>
</dbReference>
<dbReference type="PROSITE" id="PS50088">
    <property type="entry name" value="ANK_REPEAT"/>
    <property type="match status" value="2"/>
</dbReference>
<evidence type="ECO:0000259" key="8">
    <source>
        <dbReference type="PROSITE" id="PS50115"/>
    </source>
</evidence>
<evidence type="ECO:0000256" key="6">
    <source>
        <dbReference type="SAM" id="Coils"/>
    </source>
</evidence>
<evidence type="ECO:0000313" key="9">
    <source>
        <dbReference type="EMBL" id="KAK8951221.1"/>
    </source>
</evidence>
<dbReference type="SMART" id="SM00248">
    <property type="entry name" value="ANK"/>
    <property type="match status" value="2"/>
</dbReference>
<dbReference type="InterPro" id="IPR011993">
    <property type="entry name" value="PH-like_dom_sf"/>
</dbReference>
<dbReference type="InterPro" id="IPR037278">
    <property type="entry name" value="ARFGAP/RecO"/>
</dbReference>
<dbReference type="CDD" id="cd08204">
    <property type="entry name" value="ArfGap"/>
    <property type="match status" value="1"/>
</dbReference>
<dbReference type="Gene3D" id="2.30.29.30">
    <property type="entry name" value="Pleckstrin-homology domain (PH domain)/Phosphotyrosine-binding domain (PTB)"/>
    <property type="match status" value="1"/>
</dbReference>
<reference evidence="9 10" key="1">
    <citation type="journal article" date="2022" name="Nat. Plants">
        <title>Genomes of leafy and leafless Platanthera orchids illuminate the evolution of mycoheterotrophy.</title>
        <authorList>
            <person name="Li M.H."/>
            <person name="Liu K.W."/>
            <person name="Li Z."/>
            <person name="Lu H.C."/>
            <person name="Ye Q.L."/>
            <person name="Zhang D."/>
            <person name="Wang J.Y."/>
            <person name="Li Y.F."/>
            <person name="Zhong Z.M."/>
            <person name="Liu X."/>
            <person name="Yu X."/>
            <person name="Liu D.K."/>
            <person name="Tu X.D."/>
            <person name="Liu B."/>
            <person name="Hao Y."/>
            <person name="Liao X.Y."/>
            <person name="Jiang Y.T."/>
            <person name="Sun W.H."/>
            <person name="Chen J."/>
            <person name="Chen Y.Q."/>
            <person name="Ai Y."/>
            <person name="Zhai J.W."/>
            <person name="Wu S.S."/>
            <person name="Zhou Z."/>
            <person name="Hsiao Y.Y."/>
            <person name="Wu W.L."/>
            <person name="Chen Y.Y."/>
            <person name="Lin Y.F."/>
            <person name="Hsu J.L."/>
            <person name="Li C.Y."/>
            <person name="Wang Z.W."/>
            <person name="Zhao X."/>
            <person name="Zhong W.Y."/>
            <person name="Ma X.K."/>
            <person name="Ma L."/>
            <person name="Huang J."/>
            <person name="Chen G.Z."/>
            <person name="Huang M.Z."/>
            <person name="Huang L."/>
            <person name="Peng D.H."/>
            <person name="Luo Y.B."/>
            <person name="Zou S.Q."/>
            <person name="Chen S.P."/>
            <person name="Lan S."/>
            <person name="Tsai W.C."/>
            <person name="Van de Peer Y."/>
            <person name="Liu Z.J."/>
        </authorList>
    </citation>
    <scope>NUCLEOTIDE SEQUENCE [LARGE SCALE GENOMIC DNA]</scope>
    <source>
        <strain evidence="9">Lor287</strain>
    </source>
</reference>
<sequence>MSKFTTAFREIGTYKELLRSQVEHILSDRLIQFISVDLQNIKDCRRRFDKATSSYDQAREKFMSLRKGTKKDVVAELEEDLHNSKSSFERCRLNLVNALANFEAKKKYEFLESISAVMDAHLRYFKQGYELLNQLEPFVHQVLSYSQQSKEMANAEQDKLERRIQEFRTQAEMASLRSLSHAETSTSSDGILLVGSSTYKSIEALMQATANGPAQTIRQGYLHKRSSGLRVDWKRRFFVLDSRGALYYYRNKSSKHLVGDNSGCRTVDLRTSTIKIGAEQTDLRFCFRIISPLKSYTFQAESEADRLDWVDKIKGVIASLLSSSLTDQLPMVGTNTRYNKFSSCCRDSFLDSGVHVKGYDHVSKLLRCIPGNDTCAECGAPEPDWASLNLGILICIDCSGVHRNLGVHISKVRSLKLDVKVWEPIIIELFQALGNSYCNSVWEEALLLQNMRIVGSNGNAFSISKPSAREAFSVKENFIQSKYVEKLMISKEANQTDSPLVNVRTWEVVKSSSIQAMYRLLVVSDANPNFIYAGDSSFSGTVENKQCDLTIFQKTINSSEDTDTLKGCSLLHLACHVGNPVMIELLLQFGADINKMDFHGRTPLHWSIFRKNDALAKYLIRRGANTSITDSGGLTALERAMELGAITDEELFILLTGHD</sequence>
<dbReference type="InterPro" id="IPR001164">
    <property type="entry name" value="ArfGAP_dom"/>
</dbReference>
<gene>
    <name evidence="9" type="primary">AGD4</name>
    <name evidence="9" type="ORF">KSP39_PZI003090</name>
</gene>
<dbReference type="Pfam" id="PF00169">
    <property type="entry name" value="PH"/>
    <property type="match status" value="1"/>
</dbReference>
<dbReference type="SUPFAM" id="SSF57863">
    <property type="entry name" value="ArfGap/RecO-like zinc finger"/>
    <property type="match status" value="1"/>
</dbReference>
<comment type="caution">
    <text evidence="9">The sequence shown here is derived from an EMBL/GenBank/DDBJ whole genome shotgun (WGS) entry which is preliminary data.</text>
</comment>
<dbReference type="SMART" id="SM00105">
    <property type="entry name" value="ArfGap"/>
    <property type="match status" value="1"/>
</dbReference>
<dbReference type="EMBL" id="JBBWWQ010000003">
    <property type="protein sequence ID" value="KAK8951221.1"/>
    <property type="molecule type" value="Genomic_DNA"/>
</dbReference>
<dbReference type="PANTHER" id="PTHR23180">
    <property type="entry name" value="CENTAURIN/ARF"/>
    <property type="match status" value="1"/>
</dbReference>
<dbReference type="InterPro" id="IPR027267">
    <property type="entry name" value="AH/BAR_dom_sf"/>
</dbReference>
<evidence type="ECO:0000256" key="1">
    <source>
        <dbReference type="ARBA" id="ARBA00022723"/>
    </source>
</evidence>
<dbReference type="SUPFAM" id="SSF48403">
    <property type="entry name" value="Ankyrin repeat"/>
    <property type="match status" value="1"/>
</dbReference>
<dbReference type="PANTHER" id="PTHR23180:SF244">
    <property type="entry name" value="ADP-RIBOSYLATION FACTOR GTPASE-ACTIVATING PROTEIN AGD2"/>
    <property type="match status" value="1"/>
</dbReference>
<dbReference type="InterPro" id="IPR045258">
    <property type="entry name" value="ACAP1/2/3-like"/>
</dbReference>
<dbReference type="PRINTS" id="PR00405">
    <property type="entry name" value="REVINTRACTNG"/>
</dbReference>
<keyword evidence="2 5" id="KW-0863">Zinc-finger</keyword>
<dbReference type="GO" id="GO:0005737">
    <property type="term" value="C:cytoplasm"/>
    <property type="evidence" value="ECO:0007669"/>
    <property type="project" value="InterPro"/>
</dbReference>
<protein>
    <submittedName>
        <fullName evidence="9">ADP-ribosylation factor GTPase-activating protein AGD4</fullName>
    </submittedName>
</protein>
<feature type="domain" description="PH" evidence="7">
    <location>
        <begin position="215"/>
        <end position="318"/>
    </location>
</feature>
<proteinExistence type="predicted"/>
<keyword evidence="4" id="KW-0040">ANK repeat</keyword>
<dbReference type="Proteomes" id="UP001418222">
    <property type="component" value="Unassembled WGS sequence"/>
</dbReference>
<organism evidence="9 10">
    <name type="scientific">Platanthera zijinensis</name>
    <dbReference type="NCBI Taxonomy" id="2320716"/>
    <lineage>
        <taxon>Eukaryota</taxon>
        <taxon>Viridiplantae</taxon>
        <taxon>Streptophyta</taxon>
        <taxon>Embryophyta</taxon>
        <taxon>Tracheophyta</taxon>
        <taxon>Spermatophyta</taxon>
        <taxon>Magnoliopsida</taxon>
        <taxon>Liliopsida</taxon>
        <taxon>Asparagales</taxon>
        <taxon>Orchidaceae</taxon>
        <taxon>Orchidoideae</taxon>
        <taxon>Orchideae</taxon>
        <taxon>Orchidinae</taxon>
        <taxon>Platanthera</taxon>
    </lineage>
</organism>
<keyword evidence="6" id="KW-0175">Coiled coil</keyword>
<dbReference type="Gene3D" id="1.25.40.20">
    <property type="entry name" value="Ankyrin repeat-containing domain"/>
    <property type="match status" value="1"/>
</dbReference>
<evidence type="ECO:0000256" key="2">
    <source>
        <dbReference type="ARBA" id="ARBA00022771"/>
    </source>
</evidence>
<dbReference type="SUPFAM" id="SSF50729">
    <property type="entry name" value="PH domain-like"/>
    <property type="match status" value="1"/>
</dbReference>
<evidence type="ECO:0000313" key="10">
    <source>
        <dbReference type="Proteomes" id="UP001418222"/>
    </source>
</evidence>
<evidence type="ECO:0000256" key="3">
    <source>
        <dbReference type="ARBA" id="ARBA00022833"/>
    </source>
</evidence>
<dbReference type="Gene3D" id="1.20.1270.60">
    <property type="entry name" value="Arfaptin homology (AH) domain/BAR domain"/>
    <property type="match status" value="1"/>
</dbReference>
<feature type="coiled-coil region" evidence="6">
    <location>
        <begin position="150"/>
        <end position="177"/>
    </location>
</feature>
<dbReference type="InterPro" id="IPR004148">
    <property type="entry name" value="BAR_dom"/>
</dbReference>
<dbReference type="InterPro" id="IPR001849">
    <property type="entry name" value="PH_domain"/>
</dbReference>
<evidence type="ECO:0000259" key="7">
    <source>
        <dbReference type="PROSITE" id="PS50003"/>
    </source>
</evidence>
<evidence type="ECO:0000256" key="5">
    <source>
        <dbReference type="PROSITE-ProRule" id="PRU00288"/>
    </source>
</evidence>
<evidence type="ECO:0000256" key="4">
    <source>
        <dbReference type="PROSITE-ProRule" id="PRU00023"/>
    </source>
</evidence>
<keyword evidence="10" id="KW-1185">Reference proteome</keyword>
<dbReference type="InterPro" id="IPR036770">
    <property type="entry name" value="Ankyrin_rpt-contain_sf"/>
</dbReference>
<dbReference type="InterPro" id="IPR002110">
    <property type="entry name" value="Ankyrin_rpt"/>
</dbReference>
<feature type="domain" description="Arf-GAP" evidence="8">
    <location>
        <begin position="360"/>
        <end position="496"/>
    </location>
</feature>
<keyword evidence="1" id="KW-0479">Metal-binding</keyword>
<keyword evidence="3" id="KW-0862">Zinc</keyword>
<name>A0AAP0GCG2_9ASPA</name>
<feature type="repeat" description="ANK" evidence="4">
    <location>
        <begin position="566"/>
        <end position="598"/>
    </location>
</feature>
<feature type="repeat" description="ANK" evidence="4">
    <location>
        <begin position="599"/>
        <end position="631"/>
    </location>
</feature>
<dbReference type="CDD" id="cd13250">
    <property type="entry name" value="PH_ACAP"/>
    <property type="match status" value="1"/>
</dbReference>
<dbReference type="SMART" id="SM00233">
    <property type="entry name" value="PH"/>
    <property type="match status" value="1"/>
</dbReference>
<dbReference type="GO" id="GO:0008270">
    <property type="term" value="F:zinc ion binding"/>
    <property type="evidence" value="ECO:0007669"/>
    <property type="project" value="UniProtKB-KW"/>
</dbReference>
<dbReference type="Pfam" id="PF12796">
    <property type="entry name" value="Ank_2"/>
    <property type="match status" value="1"/>
</dbReference>
<dbReference type="Gene3D" id="1.10.220.150">
    <property type="entry name" value="Arf GTPase activating protein"/>
    <property type="match status" value="1"/>
</dbReference>
<accession>A0AAP0GCG2</accession>
<dbReference type="InterPro" id="IPR038508">
    <property type="entry name" value="ArfGAP_dom_sf"/>
</dbReference>
<dbReference type="AlphaFoldDB" id="A0AAP0GCG2"/>
<dbReference type="Pfam" id="PF16746">
    <property type="entry name" value="BAR_3"/>
    <property type="match status" value="1"/>
</dbReference>
<dbReference type="GO" id="GO:0005096">
    <property type="term" value="F:GTPase activator activity"/>
    <property type="evidence" value="ECO:0007669"/>
    <property type="project" value="InterPro"/>
</dbReference>
<dbReference type="PROSITE" id="PS50003">
    <property type="entry name" value="PH_DOMAIN"/>
    <property type="match status" value="1"/>
</dbReference>
<dbReference type="Pfam" id="PF01412">
    <property type="entry name" value="ArfGap"/>
    <property type="match status" value="1"/>
</dbReference>